<keyword evidence="1" id="KW-0378">Hydrolase</keyword>
<comment type="caution">
    <text evidence="4">The sequence shown here is derived from an EMBL/GenBank/DDBJ whole genome shotgun (WGS) entry which is preliminary data.</text>
</comment>
<dbReference type="CDD" id="cd05830">
    <property type="entry name" value="Sortase_E"/>
    <property type="match status" value="1"/>
</dbReference>
<feature type="active site" description="Acyl-thioester intermediate" evidence="2">
    <location>
        <position position="230"/>
    </location>
</feature>
<sequence length="263" mass="28248">MTRPLWTSTTGRRHAPVRPYARVALPIVRFMEIRRDVDRTSRLLLAAAVLLVLSGLVVGGSAAWQWWSRIRQVHSAQERLAGVLDERWASGATPPPVPRAPAALPFGGDGAGRGRHAPPVPLARLHLPTLGRSLVVVDGAGEADLLEGPGYIPGTAPIGAAGNTGIAGHRYPGVFWDLDRLRIGAPVVLETRETWLVYRVMDASIVRPDQNEVLGPPPGGAAPVLTLVTCEPKLSTEQRLIRQATLVRRDPHDGPRPAELATG</sequence>
<evidence type="ECO:0000256" key="2">
    <source>
        <dbReference type="PIRSR" id="PIRSR605754-1"/>
    </source>
</evidence>
<reference evidence="4" key="2">
    <citation type="submission" date="2020-09" db="EMBL/GenBank/DDBJ databases">
        <authorList>
            <person name="Sun Q."/>
            <person name="Ohkuma M."/>
        </authorList>
    </citation>
    <scope>NUCLEOTIDE SEQUENCE</scope>
    <source>
        <strain evidence="4">JCM 19831</strain>
    </source>
</reference>
<gene>
    <name evidence="4" type="ORF">GCM10007977_030920</name>
</gene>
<organism evidence="4 5">
    <name type="scientific">Dactylosporangium sucinum</name>
    <dbReference type="NCBI Taxonomy" id="1424081"/>
    <lineage>
        <taxon>Bacteria</taxon>
        <taxon>Bacillati</taxon>
        <taxon>Actinomycetota</taxon>
        <taxon>Actinomycetes</taxon>
        <taxon>Micromonosporales</taxon>
        <taxon>Micromonosporaceae</taxon>
        <taxon>Dactylosporangium</taxon>
    </lineage>
</organism>
<evidence type="ECO:0000256" key="3">
    <source>
        <dbReference type="SAM" id="Phobius"/>
    </source>
</evidence>
<name>A0A917TL39_9ACTN</name>
<dbReference type="Proteomes" id="UP000642070">
    <property type="component" value="Unassembled WGS sequence"/>
</dbReference>
<reference evidence="4" key="1">
    <citation type="journal article" date="2014" name="Int. J. Syst. Evol. Microbiol.">
        <title>Complete genome sequence of Corynebacterium casei LMG S-19264T (=DSM 44701T), isolated from a smear-ripened cheese.</title>
        <authorList>
            <consortium name="US DOE Joint Genome Institute (JGI-PGF)"/>
            <person name="Walter F."/>
            <person name="Albersmeier A."/>
            <person name="Kalinowski J."/>
            <person name="Ruckert C."/>
        </authorList>
    </citation>
    <scope>NUCLEOTIDE SEQUENCE</scope>
    <source>
        <strain evidence="4">JCM 19831</strain>
    </source>
</reference>
<dbReference type="InterPro" id="IPR005754">
    <property type="entry name" value="Sortase"/>
</dbReference>
<keyword evidence="3" id="KW-1133">Transmembrane helix</keyword>
<evidence type="ECO:0000256" key="1">
    <source>
        <dbReference type="ARBA" id="ARBA00022801"/>
    </source>
</evidence>
<dbReference type="SUPFAM" id="SSF63817">
    <property type="entry name" value="Sortase"/>
    <property type="match status" value="1"/>
</dbReference>
<dbReference type="AlphaFoldDB" id="A0A917TL39"/>
<dbReference type="GO" id="GO:0016787">
    <property type="term" value="F:hydrolase activity"/>
    <property type="evidence" value="ECO:0007669"/>
    <property type="project" value="UniProtKB-KW"/>
</dbReference>
<accession>A0A917TL39</accession>
<dbReference type="InterPro" id="IPR023365">
    <property type="entry name" value="Sortase_dom-sf"/>
</dbReference>
<dbReference type="InterPro" id="IPR042003">
    <property type="entry name" value="Sortase_E"/>
</dbReference>
<feature type="active site" description="Proton donor/acceptor" evidence="2">
    <location>
        <position position="169"/>
    </location>
</feature>
<dbReference type="Pfam" id="PF04203">
    <property type="entry name" value="Sortase"/>
    <property type="match status" value="1"/>
</dbReference>
<dbReference type="NCBIfam" id="TIGR01076">
    <property type="entry name" value="sortase_fam"/>
    <property type="match status" value="1"/>
</dbReference>
<keyword evidence="3" id="KW-0472">Membrane</keyword>
<dbReference type="Gene3D" id="2.40.260.10">
    <property type="entry name" value="Sortase"/>
    <property type="match status" value="1"/>
</dbReference>
<evidence type="ECO:0008006" key="6">
    <source>
        <dbReference type="Google" id="ProtNLM"/>
    </source>
</evidence>
<keyword evidence="3" id="KW-0812">Transmembrane</keyword>
<protein>
    <recommendedName>
        <fullName evidence="6">Class E sortase</fullName>
    </recommendedName>
</protein>
<evidence type="ECO:0000313" key="4">
    <source>
        <dbReference type="EMBL" id="GGM27520.1"/>
    </source>
</evidence>
<dbReference type="EMBL" id="BMPI01000013">
    <property type="protein sequence ID" value="GGM27520.1"/>
    <property type="molecule type" value="Genomic_DNA"/>
</dbReference>
<feature type="transmembrane region" description="Helical" evidence="3">
    <location>
        <begin position="43"/>
        <end position="67"/>
    </location>
</feature>
<proteinExistence type="predicted"/>
<evidence type="ECO:0000313" key="5">
    <source>
        <dbReference type="Proteomes" id="UP000642070"/>
    </source>
</evidence>
<keyword evidence="5" id="KW-1185">Reference proteome</keyword>